<dbReference type="RefSeq" id="WP_014328641.1">
    <property type="nucleotide sequence ID" value="NC_016812.1"/>
</dbReference>
<name>G9A7E8_SINF1</name>
<dbReference type="STRING" id="1117943.SFHH103_01681"/>
<dbReference type="AlphaFoldDB" id="G9A7E8"/>
<evidence type="ECO:0000313" key="2">
    <source>
        <dbReference type="Proteomes" id="UP000007735"/>
    </source>
</evidence>
<protein>
    <submittedName>
        <fullName evidence="1">Uncharacterized protein</fullName>
    </submittedName>
</protein>
<organism evidence="1 2">
    <name type="scientific">Sinorhizobium fredii (strain HH103)</name>
    <dbReference type="NCBI Taxonomy" id="1117943"/>
    <lineage>
        <taxon>Bacteria</taxon>
        <taxon>Pseudomonadati</taxon>
        <taxon>Pseudomonadota</taxon>
        <taxon>Alphaproteobacteria</taxon>
        <taxon>Hyphomicrobiales</taxon>
        <taxon>Rhizobiaceae</taxon>
        <taxon>Sinorhizobium/Ensifer group</taxon>
        <taxon>Sinorhizobium</taxon>
    </lineage>
</organism>
<accession>G9A7E8</accession>
<gene>
    <name evidence="1" type="ordered locus">SFHH103_01681</name>
</gene>
<dbReference type="PATRIC" id="fig|380.5.peg.1785"/>
<evidence type="ECO:0000313" key="1">
    <source>
        <dbReference type="EMBL" id="CCE96178.1"/>
    </source>
</evidence>
<dbReference type="Proteomes" id="UP000007735">
    <property type="component" value="Chromosome"/>
</dbReference>
<reference evidence="1 2" key="1">
    <citation type="journal article" date="2012" name="J. Bacteriol.">
        <title>Genome sequence of the soybean symbiont Sinorhizobium fredii HH103.</title>
        <authorList>
            <person name="Weidner S."/>
            <person name="Becker A."/>
            <person name="Bonilla I."/>
            <person name="Jaenicke S."/>
            <person name="Lloret J."/>
            <person name="Margaret I."/>
            <person name="Puhler A."/>
            <person name="Ruiz-Sainz J.E."/>
            <person name="Schneiker-Bekel S."/>
            <person name="Szczepanowski R."/>
            <person name="Vinardell J.M."/>
            <person name="Zehner S."/>
            <person name="Gottfert M."/>
        </authorList>
    </citation>
    <scope>NUCLEOTIDE SEQUENCE [LARGE SCALE GENOMIC DNA]</scope>
    <source>
        <strain evidence="1 2">HH103</strain>
    </source>
</reference>
<dbReference type="HOGENOM" id="CLU_2939345_0_0_5"/>
<sequence>MHPNSATDTPNIIQRMAETMRSIGEGCTDRDLMLIGKFSERQIKLFGSQATELATAMAKAA</sequence>
<proteinExistence type="predicted"/>
<dbReference type="EMBL" id="HE616890">
    <property type="protein sequence ID" value="CCE96178.1"/>
    <property type="molecule type" value="Genomic_DNA"/>
</dbReference>
<dbReference type="KEGG" id="sfh:SFHH103_01681"/>